<evidence type="ECO:0000256" key="2">
    <source>
        <dbReference type="ARBA" id="ARBA00009012"/>
    </source>
</evidence>
<evidence type="ECO:0000256" key="5">
    <source>
        <dbReference type="ARBA" id="ARBA00023136"/>
    </source>
</evidence>
<dbReference type="RefSeq" id="WP_110518689.1">
    <property type="nucleotide sequence ID" value="NZ_PDOF01000001.1"/>
</dbReference>
<dbReference type="InterPro" id="IPR002794">
    <property type="entry name" value="DUF92_TMEM19"/>
</dbReference>
<evidence type="ECO:0000256" key="3">
    <source>
        <dbReference type="ARBA" id="ARBA00022692"/>
    </source>
</evidence>
<evidence type="ECO:0000313" key="7">
    <source>
        <dbReference type="Proteomes" id="UP000248066"/>
    </source>
</evidence>
<name>A0A2W0HF54_9BACI</name>
<sequence length="219" mass="23304">MFVLALFFITSSALGKLLDSRLPKEQTAAKGNRRDWGQVLANGGWPASAGIFYILTSDPAWIVAFTAGFAGAASDTWASEFGRLSRSRPIDILRFERVKQGRSGAVSAAGTGGALAGTAVVSIGAWLFSGITGEEIDMFLFILAGAAGFCGQVIDTLAGGTVQSLYQCRVCKVKTEREFHCGCPVRHVRGFRWLDNDAVNHLCTLSSVLLGYGAAVMLM</sequence>
<keyword evidence="7" id="KW-1185">Reference proteome</keyword>
<evidence type="ECO:0000256" key="1">
    <source>
        <dbReference type="ARBA" id="ARBA00004141"/>
    </source>
</evidence>
<comment type="subcellular location">
    <subcellularLocation>
        <location evidence="1">Membrane</location>
        <topology evidence="1">Multi-pass membrane protein</topology>
    </subcellularLocation>
</comment>
<accession>A0A2W0HF54</accession>
<dbReference type="OrthoDB" id="9808500at2"/>
<proteinExistence type="inferred from homology"/>
<comment type="similarity">
    <text evidence="2">Belongs to the TMEM19 family.</text>
</comment>
<keyword evidence="4" id="KW-1133">Transmembrane helix</keyword>
<protein>
    <recommendedName>
        <fullName evidence="8">DUF92 domain-containing protein</fullName>
    </recommendedName>
</protein>
<dbReference type="PANTHER" id="PTHR13353">
    <property type="entry name" value="TRANSMEMBRANE PROTEIN 19"/>
    <property type="match status" value="1"/>
</dbReference>
<dbReference type="EMBL" id="PDOF01000001">
    <property type="protein sequence ID" value="PYZ98630.1"/>
    <property type="molecule type" value="Genomic_DNA"/>
</dbReference>
<evidence type="ECO:0000256" key="4">
    <source>
        <dbReference type="ARBA" id="ARBA00022989"/>
    </source>
</evidence>
<evidence type="ECO:0008006" key="8">
    <source>
        <dbReference type="Google" id="ProtNLM"/>
    </source>
</evidence>
<keyword evidence="3" id="KW-0812">Transmembrane</keyword>
<organism evidence="6 7">
    <name type="scientific">Alteribacter lacisalsi</name>
    <dbReference type="NCBI Taxonomy" id="2045244"/>
    <lineage>
        <taxon>Bacteria</taxon>
        <taxon>Bacillati</taxon>
        <taxon>Bacillota</taxon>
        <taxon>Bacilli</taxon>
        <taxon>Bacillales</taxon>
        <taxon>Bacillaceae</taxon>
        <taxon>Alteribacter</taxon>
    </lineage>
</organism>
<reference evidence="6 7" key="1">
    <citation type="submission" date="2017-10" db="EMBL/GenBank/DDBJ databases">
        <title>Bacillus sp. nov., a halophilic bacterium isolated from a Yangshapao Lake.</title>
        <authorList>
            <person name="Wang H."/>
        </authorList>
    </citation>
    <scope>NUCLEOTIDE SEQUENCE [LARGE SCALE GENOMIC DNA]</scope>
    <source>
        <strain evidence="6 7">YSP-3</strain>
    </source>
</reference>
<dbReference type="Pfam" id="PF01940">
    <property type="entry name" value="DUF92"/>
    <property type="match status" value="1"/>
</dbReference>
<dbReference type="AlphaFoldDB" id="A0A2W0HF54"/>
<keyword evidence="5" id="KW-0472">Membrane</keyword>
<gene>
    <name evidence="6" type="ORF">CR205_08630</name>
</gene>
<dbReference type="PANTHER" id="PTHR13353:SF5">
    <property type="entry name" value="TRANSMEMBRANE PROTEIN 19"/>
    <property type="match status" value="1"/>
</dbReference>
<evidence type="ECO:0000313" key="6">
    <source>
        <dbReference type="EMBL" id="PYZ98630.1"/>
    </source>
</evidence>
<comment type="caution">
    <text evidence="6">The sequence shown here is derived from an EMBL/GenBank/DDBJ whole genome shotgun (WGS) entry which is preliminary data.</text>
</comment>
<dbReference type="GO" id="GO:0016020">
    <property type="term" value="C:membrane"/>
    <property type="evidence" value="ECO:0007669"/>
    <property type="project" value="UniProtKB-SubCell"/>
</dbReference>
<dbReference type="Proteomes" id="UP000248066">
    <property type="component" value="Unassembled WGS sequence"/>
</dbReference>